<reference evidence="14 15" key="1">
    <citation type="journal article" date="2012" name="Genome Biol.">
        <title>Genome and low-iron response of an oceanic diatom adapted to chronic iron limitation.</title>
        <authorList>
            <person name="Lommer M."/>
            <person name="Specht M."/>
            <person name="Roy A.S."/>
            <person name="Kraemer L."/>
            <person name="Andreson R."/>
            <person name="Gutowska M.A."/>
            <person name="Wolf J."/>
            <person name="Bergner S.V."/>
            <person name="Schilhabel M.B."/>
            <person name="Klostermeier U.C."/>
            <person name="Beiko R.G."/>
            <person name="Rosenstiel P."/>
            <person name="Hippler M."/>
            <person name="Laroche J."/>
        </authorList>
    </citation>
    <scope>NUCLEOTIDE SEQUENCE [LARGE SCALE GENOMIC DNA]</scope>
    <source>
        <strain evidence="14 15">CCMP1005</strain>
    </source>
</reference>
<dbReference type="SMART" id="SM00663">
    <property type="entry name" value="RPOLA_N"/>
    <property type="match status" value="1"/>
</dbReference>
<dbReference type="InterPro" id="IPR000722">
    <property type="entry name" value="RNA_pol_asu"/>
</dbReference>
<dbReference type="InterPro" id="IPR007080">
    <property type="entry name" value="RNA_pol_Rpb1_1"/>
</dbReference>
<dbReference type="Gene3D" id="1.10.274.100">
    <property type="entry name" value="RNA polymerase Rpb1, domain 3"/>
    <property type="match status" value="1"/>
</dbReference>
<dbReference type="EC" id="2.7.7.6" evidence="11"/>
<dbReference type="Gene3D" id="3.30.70.2850">
    <property type="match status" value="1"/>
</dbReference>
<comment type="similarity">
    <text evidence="2 11">Belongs to the RNA polymerase beta' chain family.</text>
</comment>
<evidence type="ECO:0000256" key="7">
    <source>
        <dbReference type="ARBA" id="ARBA00022833"/>
    </source>
</evidence>
<organism evidence="14 15">
    <name type="scientific">Thalassiosira oceanica</name>
    <name type="common">Marine diatom</name>
    <dbReference type="NCBI Taxonomy" id="159749"/>
    <lineage>
        <taxon>Eukaryota</taxon>
        <taxon>Sar</taxon>
        <taxon>Stramenopiles</taxon>
        <taxon>Ochrophyta</taxon>
        <taxon>Bacillariophyta</taxon>
        <taxon>Coscinodiscophyceae</taxon>
        <taxon>Thalassiosirophycidae</taxon>
        <taxon>Thalassiosirales</taxon>
        <taxon>Thalassiosiraceae</taxon>
        <taxon>Thalassiosira</taxon>
    </lineage>
</organism>
<feature type="region of interest" description="Disordered" evidence="12">
    <location>
        <begin position="591"/>
        <end position="617"/>
    </location>
</feature>
<dbReference type="InterPro" id="IPR042102">
    <property type="entry name" value="RNA_pol_Rpb1_3_sf"/>
</dbReference>
<dbReference type="Gene3D" id="1.10.132.30">
    <property type="match status" value="1"/>
</dbReference>
<evidence type="ECO:0000256" key="3">
    <source>
        <dbReference type="ARBA" id="ARBA00022478"/>
    </source>
</evidence>
<dbReference type="CDD" id="cd01435">
    <property type="entry name" value="RNAP_I_RPA1_N"/>
    <property type="match status" value="1"/>
</dbReference>
<dbReference type="Pfam" id="PF04983">
    <property type="entry name" value="RNA_pol_Rpb1_3"/>
    <property type="match status" value="1"/>
</dbReference>
<comment type="catalytic activity">
    <reaction evidence="11">
        <text>RNA(n) + a ribonucleoside 5'-triphosphate = RNA(n+1) + diphosphate</text>
        <dbReference type="Rhea" id="RHEA:21248"/>
        <dbReference type="Rhea" id="RHEA-COMP:14527"/>
        <dbReference type="Rhea" id="RHEA-COMP:17342"/>
        <dbReference type="ChEBI" id="CHEBI:33019"/>
        <dbReference type="ChEBI" id="CHEBI:61557"/>
        <dbReference type="ChEBI" id="CHEBI:140395"/>
        <dbReference type="EC" id="2.7.7.6"/>
    </reaction>
</comment>
<comment type="subcellular location">
    <subcellularLocation>
        <location evidence="1">Nucleus</location>
    </subcellularLocation>
</comment>
<keyword evidence="6" id="KW-0479">Metal-binding</keyword>
<evidence type="ECO:0000313" key="14">
    <source>
        <dbReference type="EMBL" id="EJK45326.1"/>
    </source>
</evidence>
<dbReference type="InterPro" id="IPR038120">
    <property type="entry name" value="Rpb1_funnel_sf"/>
</dbReference>
<keyword evidence="3 11" id="KW-0240">DNA-directed RNA polymerase</keyword>
<feature type="compositionally biased region" description="Acidic residues" evidence="12">
    <location>
        <begin position="1671"/>
        <end position="1683"/>
    </location>
</feature>
<dbReference type="OrthoDB" id="270392at2759"/>
<dbReference type="InterPro" id="IPR007066">
    <property type="entry name" value="RNA_pol_Rpb1_3"/>
</dbReference>
<name>K0R909_THAOC</name>
<dbReference type="Gene3D" id="6.10.250.2940">
    <property type="match status" value="1"/>
</dbReference>
<dbReference type="PANTHER" id="PTHR19376:SF11">
    <property type="entry name" value="DNA-DIRECTED RNA POLYMERASE I SUBUNIT RPA1"/>
    <property type="match status" value="1"/>
</dbReference>
<keyword evidence="8" id="KW-0460">Magnesium</keyword>
<evidence type="ECO:0000313" key="15">
    <source>
        <dbReference type="Proteomes" id="UP000266841"/>
    </source>
</evidence>
<dbReference type="Gene3D" id="2.40.40.20">
    <property type="match status" value="1"/>
</dbReference>
<feature type="region of interest" description="Disordered" evidence="12">
    <location>
        <begin position="1649"/>
        <end position="1746"/>
    </location>
</feature>
<dbReference type="Gene3D" id="1.10.150.390">
    <property type="match status" value="1"/>
</dbReference>
<evidence type="ECO:0000259" key="13">
    <source>
        <dbReference type="SMART" id="SM00663"/>
    </source>
</evidence>
<dbReference type="Pfam" id="PF04998">
    <property type="entry name" value="RNA_pol_Rpb1_5"/>
    <property type="match status" value="1"/>
</dbReference>
<dbReference type="InterPro" id="IPR007083">
    <property type="entry name" value="RNA_pol_Rpb1_4"/>
</dbReference>
<keyword evidence="4 11" id="KW-0808">Transferase</keyword>
<comment type="caution">
    <text evidence="14">The sequence shown here is derived from an EMBL/GenBank/DDBJ whole genome shotgun (WGS) entry which is preliminary data.</text>
</comment>
<dbReference type="CDD" id="cd02735">
    <property type="entry name" value="RNAP_I_Rpa1_C"/>
    <property type="match status" value="1"/>
</dbReference>
<feature type="region of interest" description="Disordered" evidence="12">
    <location>
        <begin position="360"/>
        <end position="438"/>
    </location>
</feature>
<dbReference type="SUPFAM" id="SSF64484">
    <property type="entry name" value="beta and beta-prime subunits of DNA dependent RNA-polymerase"/>
    <property type="match status" value="1"/>
</dbReference>
<sequence>MVVLLTYVRTIRYYDLYLTCVPCFTHGRIQASHVLSDLPQCHCHQGETAEGQATLPNRGRSTPGRSGSAISVARAKAQKLSKLPEALRSAIIRNGVDGVQFGIYTDDEVRQRSVCEISSSVTYDALGNALARGLYDPLLGPTGSGGDNGACPTCGNVPALCPGHFGHIELCTPLMHPLFFPKLLMFLKMKCQACHEFRLGKRQTRVFAAKLHLIDVGRMKEALELDDVLSALNRDAGTGRLEGKISRSEARAEAIANSAKLIDELLDAKLSMTPLDDDSMNLTMHERAARRQILKEFQQACTKCTKCQNCSAFSPKIRHDQFNKIFRVELSSRMKKANIGERIRIKPALARSSRALYGVDYESDEDDYPDSEAEVDGDSDDESARNSIVDDEAMDVDEPSKRKKRKSSTNIDGDEEEDVDPTGGGISRKATVETSKLEKDSLRHDQFMNTIECEAQCRLTWEKEPFMCSKFFGSAHSPEPGENIQPPPIDSVLHVTEDEDNVTSRPRASSNAAEQSAAAGGEKGYSIFFLRCLPVPPSRFRPPMVMGHMTVEHSQNFYLSKVLELNARLRSSFATSTELLREEGELKISLNNSADGTATSRQLKKVKESREKSQATSSLTARQVNCFMDSSRDPSGASDNAPAGIRQLLEKKEGIFRKHMMGKRVNFACRSVISPDPYIGTNEIGLPLHFAKTLTFPTPVTHLNIAEMQNLVRRGPLEYPGACWVEFPNGQRVDLTYMKERSRHAIAARLLSDAGVVKVGRQLKDGDMVLMNRQVRDVHSPTLHKPGIMAHRVRVLFSPTQNTLRMHYASDEMNCHFPQSYLATAESHVIAATDEQFIVPTDGSPLRGLIQDHVDAGVKLTQMNTFIEKEEYQQLLFAALGSLPGLELIRSDANIELLPPAIRKPRELWTGKQVISTLLNHLRKGNDRDEDPTFNFSGLSMERKTKTPPTAFGESWNEHMVIVRDGDLLQGVLDKAAFGSSDFSLVHAVYESYGPARAGLILNALGRLFTAYIQYYSGHSCRMEDLILTPEADTERRKMVKETYNIASRAAKAWADSDGGKVEIPSIVQNPKSKLPLKPHEKAAVASKIGKLLSGNKENAAALDGYMQSQVNPLASNIIKLCLPDGLAVPFPENTFGLMVTTGAKGSTVNQSQVSCSLGQQALEGRRVPRMSSGRTLPSFAPYDPNPRADGFIADRFLTGVRPQEYYFHCMAGREGLVDTAVKTSRSGYLQRCLVKHLEELKVSYDHTVRDGEGGVIQFLYGEDGIDPTKAAHLDCESRTFQFLARNHRSLRKRYPALPGSTVDVAVEDEIRAREVSGDSANLLTKGSRVRARKIRGPEWVRGALCEGWFDAKITKVHKDGMHFDIVYLNTGMSQKRVPRYVDFNYCGSKQTPAECFRSIIIMPSVPDPIVADTSRNKGKYRIGSSGACVSERVASKTRQAMDDPKVKTAIKTSGLTNGGFGELVSAKYGSALVHPGEAVGSIAAQSIGEPSTQMTLNTFHLAGAGANVTLGIPRLREIIMTASKDLKTPTMSVPIRDAVTDKEALRLTREFSQVTLMDLLASHKGITVRESLEAGAGTSWSRCYYVTLKLHPAERIMEAFGLSLSDIARVVTKTFIPKLSRVMKAEFKRNKPEGNSMSIAVLGGESSEFVEAERSDEPKQKKARKKQKEDDEYEDEKADAEDGVAGSRFGHRKELTSYGEMDDDEKDIAKAANTDLFDDDDDSNANPAVISDAEEDEAQQHISGNALRIDKRENALCLQPLKVEPSECPLLMVGLAERAARDTIVKARPGITEGFVNKEEGRGRCLQTAGCNFEEVWSLPRDVVDHNQLVSNHIWGICCAYGVEAARRSIADQIKGVFAVYGISVDPRHLSLIADFMTYDGGYKPMNRIGMADISSTLLQMSFESTSVFMVDAALHKRLDPLSSPSANIVLGSRIKHGTGAFDCISIPTHG</sequence>
<gene>
    <name evidence="14" type="ORF">THAOC_36058</name>
</gene>
<dbReference type="InterPro" id="IPR044893">
    <property type="entry name" value="RNA_pol_Rpb1_clamp_domain"/>
</dbReference>
<evidence type="ECO:0000256" key="12">
    <source>
        <dbReference type="SAM" id="MobiDB-lite"/>
    </source>
</evidence>
<dbReference type="Gene3D" id="4.10.860.120">
    <property type="entry name" value="RNA polymerase II, clamp domain"/>
    <property type="match status" value="1"/>
</dbReference>
<dbReference type="Proteomes" id="UP000266841">
    <property type="component" value="Unassembled WGS sequence"/>
</dbReference>
<dbReference type="Gene3D" id="6.20.50.80">
    <property type="match status" value="1"/>
</dbReference>
<keyword evidence="7" id="KW-0862">Zinc</keyword>
<dbReference type="GO" id="GO:0003677">
    <property type="term" value="F:DNA binding"/>
    <property type="evidence" value="ECO:0007669"/>
    <property type="project" value="InterPro"/>
</dbReference>
<dbReference type="InterPro" id="IPR006592">
    <property type="entry name" value="RNA_pol_N"/>
</dbReference>
<dbReference type="Gene3D" id="3.30.1490.180">
    <property type="entry name" value="RNA polymerase ii"/>
    <property type="match status" value="1"/>
</dbReference>
<dbReference type="Pfam" id="PF00623">
    <property type="entry name" value="RNA_pol_Rpb1_2"/>
    <property type="match status" value="1"/>
</dbReference>
<keyword evidence="15" id="KW-1185">Reference proteome</keyword>
<feature type="compositionally biased region" description="Acidic residues" evidence="12">
    <location>
        <begin position="361"/>
        <end position="381"/>
    </location>
</feature>
<dbReference type="PANTHER" id="PTHR19376">
    <property type="entry name" value="DNA-DIRECTED RNA POLYMERASE"/>
    <property type="match status" value="1"/>
</dbReference>
<evidence type="ECO:0000256" key="2">
    <source>
        <dbReference type="ARBA" id="ARBA00006460"/>
    </source>
</evidence>
<keyword evidence="9 11" id="KW-0804">Transcription</keyword>
<dbReference type="InterPro" id="IPR007081">
    <property type="entry name" value="RNA_pol_Rpb1_5"/>
</dbReference>
<feature type="region of interest" description="Disordered" evidence="12">
    <location>
        <begin position="498"/>
        <end position="517"/>
    </location>
</feature>
<dbReference type="InterPro" id="IPR015699">
    <property type="entry name" value="DNA-dir_RNA_pol1_lsu_N"/>
</dbReference>
<evidence type="ECO:0000256" key="5">
    <source>
        <dbReference type="ARBA" id="ARBA00022695"/>
    </source>
</evidence>
<evidence type="ECO:0000256" key="10">
    <source>
        <dbReference type="ARBA" id="ARBA00023242"/>
    </source>
</evidence>
<keyword evidence="5 11" id="KW-0548">Nucleotidyltransferase</keyword>
<dbReference type="Pfam" id="PF04997">
    <property type="entry name" value="RNA_pol_Rpb1_1"/>
    <property type="match status" value="1"/>
</dbReference>
<dbReference type="GO" id="GO:0046872">
    <property type="term" value="F:metal ion binding"/>
    <property type="evidence" value="ECO:0007669"/>
    <property type="project" value="UniProtKB-KW"/>
</dbReference>
<dbReference type="EMBL" id="AGNL01048597">
    <property type="protein sequence ID" value="EJK45326.1"/>
    <property type="molecule type" value="Genomic_DNA"/>
</dbReference>
<evidence type="ECO:0000256" key="1">
    <source>
        <dbReference type="ARBA" id="ARBA00004123"/>
    </source>
</evidence>
<evidence type="ECO:0000256" key="6">
    <source>
        <dbReference type="ARBA" id="ARBA00022723"/>
    </source>
</evidence>
<dbReference type="OMA" id="NREDYQQ"/>
<evidence type="ECO:0000256" key="11">
    <source>
        <dbReference type="RuleBase" id="RU004279"/>
    </source>
</evidence>
<protein>
    <recommendedName>
        <fullName evidence="11">DNA-directed RNA polymerase subunit</fullName>
        <ecNumber evidence="11">2.7.7.6</ecNumber>
    </recommendedName>
</protein>
<dbReference type="InterPro" id="IPR045867">
    <property type="entry name" value="DNA-dir_RpoC_beta_prime"/>
</dbReference>
<dbReference type="GO" id="GO:0005736">
    <property type="term" value="C:RNA polymerase I complex"/>
    <property type="evidence" value="ECO:0007669"/>
    <property type="project" value="TreeGrafter"/>
</dbReference>
<feature type="compositionally biased region" description="Polar residues" evidence="12">
    <location>
        <begin position="591"/>
        <end position="601"/>
    </location>
</feature>
<keyword evidence="10" id="KW-0539">Nucleus</keyword>
<dbReference type="GO" id="GO:0003899">
    <property type="term" value="F:DNA-directed RNA polymerase activity"/>
    <property type="evidence" value="ECO:0007669"/>
    <property type="project" value="UniProtKB-EC"/>
</dbReference>
<dbReference type="eggNOG" id="KOG0262">
    <property type="taxonomic scope" value="Eukaryota"/>
</dbReference>
<dbReference type="GO" id="GO:0006351">
    <property type="term" value="P:DNA-templated transcription"/>
    <property type="evidence" value="ECO:0007669"/>
    <property type="project" value="InterPro"/>
</dbReference>
<dbReference type="Pfam" id="PF05000">
    <property type="entry name" value="RNA_pol_Rpb1_4"/>
    <property type="match status" value="1"/>
</dbReference>
<feature type="domain" description="RNA polymerase N-terminal" evidence="13">
    <location>
        <begin position="526"/>
        <end position="861"/>
    </location>
</feature>
<evidence type="ECO:0000256" key="4">
    <source>
        <dbReference type="ARBA" id="ARBA00022679"/>
    </source>
</evidence>
<evidence type="ECO:0000256" key="8">
    <source>
        <dbReference type="ARBA" id="ARBA00022842"/>
    </source>
</evidence>
<evidence type="ECO:0000256" key="9">
    <source>
        <dbReference type="ARBA" id="ARBA00023163"/>
    </source>
</evidence>
<dbReference type="InterPro" id="IPR047107">
    <property type="entry name" value="DNA-dir_RNA_pol1_lsu_C"/>
</dbReference>
<feature type="compositionally biased region" description="Basic and acidic residues" evidence="12">
    <location>
        <begin position="1652"/>
        <end position="1661"/>
    </location>
</feature>
<proteinExistence type="inferred from homology"/>
<comment type="function">
    <text evidence="11">DNA-dependent RNA polymerase catalyzes the transcription of DNA into RNA using the four ribonucleoside triphosphates as substrates.</text>
</comment>
<feature type="compositionally biased region" description="Low complexity" evidence="12">
    <location>
        <begin position="508"/>
        <end position="517"/>
    </location>
</feature>
<accession>K0R909</accession>